<dbReference type="PANTHER" id="PTHR21304:SF0">
    <property type="entry name" value="MICOS COMPLEX SUBUNIT MIC10"/>
    <property type="match status" value="1"/>
</dbReference>
<comment type="caution">
    <text evidence="10">The sequence shown here is derived from an EMBL/GenBank/DDBJ whole genome shotgun (WGS) entry which is preliminary data.</text>
</comment>
<evidence type="ECO:0000313" key="10">
    <source>
        <dbReference type="EMBL" id="KAK3913391.1"/>
    </source>
</evidence>
<proteinExistence type="inferred from homology"/>
<dbReference type="InterPro" id="IPR007512">
    <property type="entry name" value="Mic10"/>
</dbReference>
<sequence length="68" mass="7188">MSLTQEQAGKRMDKLITSSISQVGTSLAWGLVASLIFFKRKSWPVIVGGGFGVGAAFADISNEVNLNS</sequence>
<evidence type="ECO:0000256" key="4">
    <source>
        <dbReference type="ARBA" id="ARBA00022692"/>
    </source>
</evidence>
<dbReference type="AlphaFoldDB" id="A0AAE1H1T3"/>
<evidence type="ECO:0000256" key="2">
    <source>
        <dbReference type="ARBA" id="ARBA00004434"/>
    </source>
</evidence>
<keyword evidence="5 9" id="KW-0999">Mitochondrion inner membrane</keyword>
<keyword evidence="11" id="KW-1185">Reference proteome</keyword>
<accession>A0AAE1H1T3</accession>
<protein>
    <recommendedName>
        <fullName evidence="9">MICOS complex subunit MIC10</fullName>
    </recommendedName>
</protein>
<dbReference type="GO" id="GO:0061617">
    <property type="term" value="C:MICOS complex"/>
    <property type="evidence" value="ECO:0007669"/>
    <property type="project" value="UniProtKB-UniRule"/>
</dbReference>
<evidence type="ECO:0000313" key="11">
    <source>
        <dbReference type="Proteomes" id="UP001219518"/>
    </source>
</evidence>
<organism evidence="10 11">
    <name type="scientific">Frankliniella fusca</name>
    <dbReference type="NCBI Taxonomy" id="407009"/>
    <lineage>
        <taxon>Eukaryota</taxon>
        <taxon>Metazoa</taxon>
        <taxon>Ecdysozoa</taxon>
        <taxon>Arthropoda</taxon>
        <taxon>Hexapoda</taxon>
        <taxon>Insecta</taxon>
        <taxon>Pterygota</taxon>
        <taxon>Neoptera</taxon>
        <taxon>Paraneoptera</taxon>
        <taxon>Thysanoptera</taxon>
        <taxon>Terebrantia</taxon>
        <taxon>Thripoidea</taxon>
        <taxon>Thripidae</taxon>
        <taxon>Frankliniella</taxon>
    </lineage>
</organism>
<comment type="subcellular location">
    <subcellularLocation>
        <location evidence="2 9">Mitochondrion inner membrane</location>
        <topology evidence="2 9">Single-pass membrane protein</topology>
    </subcellularLocation>
</comment>
<evidence type="ECO:0000256" key="7">
    <source>
        <dbReference type="ARBA" id="ARBA00023128"/>
    </source>
</evidence>
<evidence type="ECO:0000256" key="8">
    <source>
        <dbReference type="ARBA" id="ARBA00023136"/>
    </source>
</evidence>
<evidence type="ECO:0000256" key="1">
    <source>
        <dbReference type="ARBA" id="ARBA00002689"/>
    </source>
</evidence>
<keyword evidence="6 9" id="KW-1133">Transmembrane helix</keyword>
<comment type="function">
    <text evidence="1 9">Component of the MICOS complex, a large protein complex of the mitochondrial inner membrane that plays crucial roles in the maintenance of crista junctions, inner membrane architecture, and formation of contact sites to the outer membrane.</text>
</comment>
<evidence type="ECO:0000256" key="5">
    <source>
        <dbReference type="ARBA" id="ARBA00022792"/>
    </source>
</evidence>
<comment type="similarity">
    <text evidence="3 9">Belongs to the MICOS complex subunit Mic10 family.</text>
</comment>
<reference evidence="10" key="1">
    <citation type="submission" date="2021-07" db="EMBL/GenBank/DDBJ databases">
        <authorList>
            <person name="Catto M.A."/>
            <person name="Jacobson A."/>
            <person name="Kennedy G."/>
            <person name="Labadie P."/>
            <person name="Hunt B.G."/>
            <person name="Srinivasan R."/>
        </authorList>
    </citation>
    <scope>NUCLEOTIDE SEQUENCE</scope>
    <source>
        <strain evidence="10">PL_HMW_Pooled</strain>
        <tissue evidence="10">Head</tissue>
    </source>
</reference>
<dbReference type="PANTHER" id="PTHR21304">
    <property type="entry name" value="MICOS COMPLEX SUBUNIT MIC10"/>
    <property type="match status" value="1"/>
</dbReference>
<evidence type="ECO:0000256" key="3">
    <source>
        <dbReference type="ARBA" id="ARBA00006792"/>
    </source>
</evidence>
<dbReference type="Pfam" id="PF04418">
    <property type="entry name" value="DUF543"/>
    <property type="match status" value="1"/>
</dbReference>
<gene>
    <name evidence="10" type="ORF">KUF71_022859</name>
</gene>
<dbReference type="Proteomes" id="UP001219518">
    <property type="component" value="Unassembled WGS sequence"/>
</dbReference>
<keyword evidence="4 9" id="KW-0812">Transmembrane</keyword>
<evidence type="ECO:0000256" key="6">
    <source>
        <dbReference type="ARBA" id="ARBA00022989"/>
    </source>
</evidence>
<feature type="transmembrane region" description="Helical" evidence="9">
    <location>
        <begin position="20"/>
        <end position="38"/>
    </location>
</feature>
<comment type="subunit">
    <text evidence="9">Component of the mitochondrial contact site and cristae organizing system (MICOS) complex.</text>
</comment>
<name>A0AAE1H1T3_9NEOP</name>
<dbReference type="EMBL" id="JAHWGI010000321">
    <property type="protein sequence ID" value="KAK3913391.1"/>
    <property type="molecule type" value="Genomic_DNA"/>
</dbReference>
<reference evidence="10" key="2">
    <citation type="journal article" date="2023" name="BMC Genomics">
        <title>Pest status, molecular evolution, and epigenetic factors derived from the genome assembly of Frankliniella fusca, a thysanopteran phytovirus vector.</title>
        <authorList>
            <person name="Catto M.A."/>
            <person name="Labadie P.E."/>
            <person name="Jacobson A.L."/>
            <person name="Kennedy G.G."/>
            <person name="Srinivasan R."/>
            <person name="Hunt B.G."/>
        </authorList>
    </citation>
    <scope>NUCLEOTIDE SEQUENCE</scope>
    <source>
        <strain evidence="10">PL_HMW_Pooled</strain>
    </source>
</reference>
<evidence type="ECO:0000256" key="9">
    <source>
        <dbReference type="RuleBase" id="RU363011"/>
    </source>
</evidence>
<keyword evidence="8 9" id="KW-0472">Membrane</keyword>
<keyword evidence="7 9" id="KW-0496">Mitochondrion</keyword>